<evidence type="ECO:0000256" key="1">
    <source>
        <dbReference type="ARBA" id="ARBA00004141"/>
    </source>
</evidence>
<dbReference type="AlphaFoldDB" id="A0A369JQS4"/>
<evidence type="ECO:0000256" key="4">
    <source>
        <dbReference type="ARBA" id="ARBA00022692"/>
    </source>
</evidence>
<dbReference type="Gene3D" id="1.20.1250.20">
    <property type="entry name" value="MFS general substrate transporter like domains"/>
    <property type="match status" value="3"/>
</dbReference>
<evidence type="ECO:0000256" key="7">
    <source>
        <dbReference type="SAM" id="Phobius"/>
    </source>
</evidence>
<evidence type="ECO:0000256" key="2">
    <source>
        <dbReference type="ARBA" id="ARBA00010992"/>
    </source>
</evidence>
<dbReference type="PROSITE" id="PS00217">
    <property type="entry name" value="SUGAR_TRANSPORT_2"/>
    <property type="match status" value="1"/>
</dbReference>
<feature type="transmembrane region" description="Helical" evidence="7">
    <location>
        <begin position="446"/>
        <end position="478"/>
    </location>
</feature>
<dbReference type="EMBL" id="LUEZ02000053">
    <property type="protein sequence ID" value="RDB21714.1"/>
    <property type="molecule type" value="Genomic_DNA"/>
</dbReference>
<evidence type="ECO:0000256" key="3">
    <source>
        <dbReference type="ARBA" id="ARBA00022448"/>
    </source>
</evidence>
<dbReference type="InterPro" id="IPR050814">
    <property type="entry name" value="Myo-inositol_Transporter"/>
</dbReference>
<dbReference type="PANTHER" id="PTHR48020">
    <property type="entry name" value="PROTON MYO-INOSITOL COTRANSPORTER"/>
    <property type="match status" value="1"/>
</dbReference>
<dbReference type="GO" id="GO:0022857">
    <property type="term" value="F:transmembrane transporter activity"/>
    <property type="evidence" value="ECO:0007669"/>
    <property type="project" value="InterPro"/>
</dbReference>
<dbReference type="OrthoDB" id="5290825at2759"/>
<accession>A0A369JQS4</accession>
<dbReference type="PROSITE" id="PS50850">
    <property type="entry name" value="MFS"/>
    <property type="match status" value="1"/>
</dbReference>
<feature type="transmembrane region" description="Helical" evidence="7">
    <location>
        <begin position="209"/>
        <end position="229"/>
    </location>
</feature>
<name>A0A369JQS4_HYPMA</name>
<feature type="transmembrane region" description="Helical" evidence="7">
    <location>
        <begin position="412"/>
        <end position="434"/>
    </location>
</feature>
<dbReference type="SUPFAM" id="SSF103473">
    <property type="entry name" value="MFS general substrate transporter"/>
    <property type="match status" value="1"/>
</dbReference>
<keyword evidence="4 7" id="KW-0812">Transmembrane</keyword>
<dbReference type="GO" id="GO:0016020">
    <property type="term" value="C:membrane"/>
    <property type="evidence" value="ECO:0007669"/>
    <property type="project" value="UniProtKB-SubCell"/>
</dbReference>
<keyword evidence="3" id="KW-0813">Transport</keyword>
<feature type="transmembrane region" description="Helical" evidence="7">
    <location>
        <begin position="241"/>
        <end position="262"/>
    </location>
</feature>
<evidence type="ECO:0000313" key="10">
    <source>
        <dbReference type="Proteomes" id="UP000076154"/>
    </source>
</evidence>
<feature type="transmembrane region" description="Helical" evidence="7">
    <location>
        <begin position="268"/>
        <end position="291"/>
    </location>
</feature>
<evidence type="ECO:0000256" key="6">
    <source>
        <dbReference type="ARBA" id="ARBA00023136"/>
    </source>
</evidence>
<comment type="subcellular location">
    <subcellularLocation>
        <location evidence="1">Membrane</location>
        <topology evidence="1">Multi-pass membrane protein</topology>
    </subcellularLocation>
</comment>
<protein>
    <submittedName>
        <fullName evidence="9">Hexose transporter 2</fullName>
    </submittedName>
</protein>
<evidence type="ECO:0000259" key="8">
    <source>
        <dbReference type="PROSITE" id="PS50850"/>
    </source>
</evidence>
<feature type="transmembrane region" description="Helical" evidence="7">
    <location>
        <begin position="347"/>
        <end position="367"/>
    </location>
</feature>
<evidence type="ECO:0000313" key="9">
    <source>
        <dbReference type="EMBL" id="RDB21714.1"/>
    </source>
</evidence>
<feature type="transmembrane region" description="Helical" evidence="7">
    <location>
        <begin position="379"/>
        <end position="400"/>
    </location>
</feature>
<evidence type="ECO:0000256" key="5">
    <source>
        <dbReference type="ARBA" id="ARBA00022989"/>
    </source>
</evidence>
<dbReference type="InterPro" id="IPR005828">
    <property type="entry name" value="MFS_sugar_transport-like"/>
</dbReference>
<feature type="transmembrane region" description="Helical" evidence="7">
    <location>
        <begin position="181"/>
        <end position="203"/>
    </location>
</feature>
<dbReference type="Proteomes" id="UP000076154">
    <property type="component" value="Unassembled WGS sequence"/>
</dbReference>
<organism evidence="9 10">
    <name type="scientific">Hypsizygus marmoreus</name>
    <name type="common">White beech mushroom</name>
    <name type="synonym">Agaricus marmoreus</name>
    <dbReference type="NCBI Taxonomy" id="39966"/>
    <lineage>
        <taxon>Eukaryota</taxon>
        <taxon>Fungi</taxon>
        <taxon>Dikarya</taxon>
        <taxon>Basidiomycota</taxon>
        <taxon>Agaricomycotina</taxon>
        <taxon>Agaricomycetes</taxon>
        <taxon>Agaricomycetidae</taxon>
        <taxon>Agaricales</taxon>
        <taxon>Tricholomatineae</taxon>
        <taxon>Lyophyllaceae</taxon>
        <taxon>Hypsizygus</taxon>
    </lineage>
</organism>
<dbReference type="Pfam" id="PF00083">
    <property type="entry name" value="Sugar_tr"/>
    <property type="match status" value="1"/>
</dbReference>
<keyword evidence="10" id="KW-1185">Reference proteome</keyword>
<keyword evidence="6 7" id="KW-0472">Membrane</keyword>
<proteinExistence type="inferred from homology"/>
<dbReference type="PANTHER" id="PTHR48020:SF4">
    <property type="entry name" value="SYMPORT, PUTATIVE (AFU_ORTHOLOGUE AFUA_3G11790)-RELATED"/>
    <property type="match status" value="1"/>
</dbReference>
<comment type="similarity">
    <text evidence="2">Belongs to the major facilitator superfamily. Sugar transporter (TC 2.A.1.1) family.</text>
</comment>
<keyword evidence="5 7" id="KW-1133">Transmembrane helix</keyword>
<dbReference type="InParanoid" id="A0A369JQS4"/>
<comment type="caution">
    <text evidence="9">The sequence shown here is derived from an EMBL/GenBank/DDBJ whole genome shotgun (WGS) entry which is preliminary data.</text>
</comment>
<dbReference type="InterPro" id="IPR005829">
    <property type="entry name" value="Sugar_transporter_CS"/>
</dbReference>
<dbReference type="InterPro" id="IPR036259">
    <property type="entry name" value="MFS_trans_sf"/>
</dbReference>
<sequence length="536" mass="59687">MSSFAAHDMHDKEKAFTNVAVDDVAARLQNPLRGIPKDTLLSQVAEFAYTKGLADSLPILKKGALLAQDPHAFETIPELDEADREVIRREITNKWSQPRALYLTVIWCSLGAAVQGWYQTGSNGANLSFPIEFNLARVDGSPNNGRNEWIIGLINAAPYIAACLLGCWLTDPLNKYFGRRGTISISAIFCTVSVIGSACSQTWPQLLITRILLGLGMGAEGSTIPVFAAESAPASIRGGLVMSWQLWSTFGALLGFCANLALFQVGDIAWRLQLGSAFLPALPLIFGVYFCPRVPKMRLRNSELQAARDLYYAHCQLMEEFAMMQGLTYMTRLTELFTVPRIRRATVASFLMTLTQQMCGIIIIYFYSSTIFVESGYSVKAALLASLGFGFVNWIFGFPAIWTIDTLGRRNLLLAAFPNMAWSLLAAGFCLTMDNANPAKIPLTVLFIYIFTVFGSTGAFEFYAGLNVLSFFLVFFLIPETKQYTLEELNHIFARLTSEHVMYQATTYLPYWIKRYILFCKDVTLKPLYNFGGLQT</sequence>
<feature type="domain" description="Major facilitator superfamily (MFS) profile" evidence="8">
    <location>
        <begin position="104"/>
        <end position="536"/>
    </location>
</feature>
<feature type="transmembrane region" description="Helical" evidence="7">
    <location>
        <begin position="149"/>
        <end position="169"/>
    </location>
</feature>
<dbReference type="STRING" id="39966.A0A369JQS4"/>
<dbReference type="InterPro" id="IPR020846">
    <property type="entry name" value="MFS_dom"/>
</dbReference>
<feature type="transmembrane region" description="Helical" evidence="7">
    <location>
        <begin position="100"/>
        <end position="118"/>
    </location>
</feature>
<reference evidence="9" key="1">
    <citation type="submission" date="2018-04" db="EMBL/GenBank/DDBJ databases">
        <title>Whole genome sequencing of Hypsizygus marmoreus.</title>
        <authorList>
            <person name="Choi I.-G."/>
            <person name="Min B."/>
            <person name="Kim J.-G."/>
            <person name="Kim S."/>
            <person name="Oh Y.-L."/>
            <person name="Kong W.-S."/>
            <person name="Park H."/>
            <person name="Jeong J."/>
            <person name="Song E.-S."/>
        </authorList>
    </citation>
    <scope>NUCLEOTIDE SEQUENCE [LARGE SCALE GENOMIC DNA]</scope>
    <source>
        <strain evidence="9">51987-8</strain>
    </source>
</reference>
<gene>
    <name evidence="9" type="primary">KHT2_0</name>
    <name evidence="9" type="ORF">Hypma_011127</name>
</gene>